<keyword evidence="5 6" id="KW-0472">Membrane</keyword>
<organism evidence="7 8">
    <name type="scientific">Xylophilus ampelinus</name>
    <dbReference type="NCBI Taxonomy" id="54067"/>
    <lineage>
        <taxon>Bacteria</taxon>
        <taxon>Pseudomonadati</taxon>
        <taxon>Pseudomonadota</taxon>
        <taxon>Betaproteobacteria</taxon>
        <taxon>Burkholderiales</taxon>
        <taxon>Xylophilus</taxon>
    </lineage>
</organism>
<proteinExistence type="predicted"/>
<evidence type="ECO:0000256" key="3">
    <source>
        <dbReference type="ARBA" id="ARBA00022692"/>
    </source>
</evidence>
<dbReference type="PANTHER" id="PTHR30213">
    <property type="entry name" value="INNER MEMBRANE PROTEIN YHJD"/>
    <property type="match status" value="1"/>
</dbReference>
<evidence type="ECO:0000256" key="4">
    <source>
        <dbReference type="ARBA" id="ARBA00022989"/>
    </source>
</evidence>
<dbReference type="AlphaFoldDB" id="A0A318SNE8"/>
<dbReference type="Proteomes" id="UP000247540">
    <property type="component" value="Unassembled WGS sequence"/>
</dbReference>
<sequence length="313" mass="33554">MLFSHPAFDRAHALGTRALRPTQPGVRAFQLWMDADGLRMSAAMSFYGVLSLAPLLVLLVAVLGWWLDRSYVETELFDQITAVIGPRGADGVRQSLASAQKPSDGIVASAIAFALLLFGATGVFAELQSAFERVWQQGRPPAPPSKWWYAASLRLRGVGYILAFGFLLMVSLVITTVLEVVSGWAGAWLPLEPLLRILNQLIAFAFCTALFAGMMRLSTGPKPSLRYMVMGGAIGATLFTVGKYVLALYLSRAALVSAYGAAGSLVVLLMWIYFSSAILLLSAGCARALSDAAGEGEAELREKENAAAETATR</sequence>
<keyword evidence="4 6" id="KW-1133">Transmembrane helix</keyword>
<protein>
    <submittedName>
        <fullName evidence="7">Membrane protein</fullName>
    </submittedName>
</protein>
<dbReference type="InterPro" id="IPR017039">
    <property type="entry name" value="Virul_fac_BrkB"/>
</dbReference>
<evidence type="ECO:0000256" key="1">
    <source>
        <dbReference type="ARBA" id="ARBA00004651"/>
    </source>
</evidence>
<evidence type="ECO:0000313" key="7">
    <source>
        <dbReference type="EMBL" id="PYE78440.1"/>
    </source>
</evidence>
<evidence type="ECO:0000256" key="5">
    <source>
        <dbReference type="ARBA" id="ARBA00023136"/>
    </source>
</evidence>
<dbReference type="OrthoDB" id="8797264at2"/>
<name>A0A318SNE8_9BURK</name>
<feature type="transmembrane region" description="Helical" evidence="6">
    <location>
        <begin position="197"/>
        <end position="215"/>
    </location>
</feature>
<gene>
    <name evidence="7" type="ORF">DFQ15_10790</name>
</gene>
<keyword evidence="8" id="KW-1185">Reference proteome</keyword>
<evidence type="ECO:0000256" key="6">
    <source>
        <dbReference type="SAM" id="Phobius"/>
    </source>
</evidence>
<feature type="transmembrane region" description="Helical" evidence="6">
    <location>
        <begin position="160"/>
        <end position="185"/>
    </location>
</feature>
<comment type="subcellular location">
    <subcellularLocation>
        <location evidence="1">Cell membrane</location>
        <topology evidence="1">Multi-pass membrane protein</topology>
    </subcellularLocation>
</comment>
<evidence type="ECO:0000313" key="8">
    <source>
        <dbReference type="Proteomes" id="UP000247540"/>
    </source>
</evidence>
<dbReference type="EMBL" id="QJTC01000007">
    <property type="protein sequence ID" value="PYE78440.1"/>
    <property type="molecule type" value="Genomic_DNA"/>
</dbReference>
<feature type="transmembrane region" description="Helical" evidence="6">
    <location>
        <begin position="256"/>
        <end position="281"/>
    </location>
</feature>
<dbReference type="Pfam" id="PF03631">
    <property type="entry name" value="Virul_fac_BrkB"/>
    <property type="match status" value="1"/>
</dbReference>
<comment type="caution">
    <text evidence="7">The sequence shown here is derived from an EMBL/GenBank/DDBJ whole genome shotgun (WGS) entry which is preliminary data.</text>
</comment>
<feature type="transmembrane region" description="Helical" evidence="6">
    <location>
        <begin position="46"/>
        <end position="67"/>
    </location>
</feature>
<feature type="transmembrane region" description="Helical" evidence="6">
    <location>
        <begin position="106"/>
        <end position="127"/>
    </location>
</feature>
<reference evidence="7 8" key="1">
    <citation type="submission" date="2018-06" db="EMBL/GenBank/DDBJ databases">
        <title>Genomic Encyclopedia of Type Strains, Phase III (KMG-III): the genomes of soil and plant-associated and newly described type strains.</title>
        <authorList>
            <person name="Whitman W."/>
        </authorList>
    </citation>
    <scope>NUCLEOTIDE SEQUENCE [LARGE SCALE GENOMIC DNA]</scope>
    <source>
        <strain evidence="7 8">CECT 7646</strain>
    </source>
</reference>
<feature type="transmembrane region" description="Helical" evidence="6">
    <location>
        <begin position="227"/>
        <end position="250"/>
    </location>
</feature>
<keyword evidence="2" id="KW-1003">Cell membrane</keyword>
<dbReference type="GO" id="GO:0005886">
    <property type="term" value="C:plasma membrane"/>
    <property type="evidence" value="ECO:0007669"/>
    <property type="project" value="UniProtKB-SubCell"/>
</dbReference>
<keyword evidence="3 6" id="KW-0812">Transmembrane</keyword>
<evidence type="ECO:0000256" key="2">
    <source>
        <dbReference type="ARBA" id="ARBA00022475"/>
    </source>
</evidence>
<dbReference type="RefSeq" id="WP_110465237.1">
    <property type="nucleotide sequence ID" value="NZ_JAMOFZ010000007.1"/>
</dbReference>
<dbReference type="PIRSF" id="PIRSF035875">
    <property type="entry name" value="RNase_BN"/>
    <property type="match status" value="1"/>
</dbReference>
<accession>A0A318SNE8</accession>
<dbReference type="PANTHER" id="PTHR30213:SF1">
    <property type="entry name" value="INNER MEMBRANE PROTEIN YHJD"/>
    <property type="match status" value="1"/>
</dbReference>